<accession>A0ABV1XHE5</accession>
<keyword evidence="2" id="KW-1185">Reference proteome</keyword>
<dbReference type="Proteomes" id="UP001474181">
    <property type="component" value="Unassembled WGS sequence"/>
</dbReference>
<evidence type="ECO:0000313" key="1">
    <source>
        <dbReference type="EMBL" id="MER7188461.1"/>
    </source>
</evidence>
<dbReference type="RefSeq" id="WP_350793445.1">
    <property type="nucleotide sequence ID" value="NZ_JBEPEK010001258.1"/>
</dbReference>
<comment type="caution">
    <text evidence="1">The sequence shown here is derived from an EMBL/GenBank/DDBJ whole genome shotgun (WGS) entry which is preliminary data.</text>
</comment>
<sequence>RLMGSLGGLLAGPEDRARVAAGLRRLAAEWQAPGAVPPGSAAAVEAAGLEAATDDDILRLVEAELDLS</sequence>
<evidence type="ECO:0000313" key="2">
    <source>
        <dbReference type="Proteomes" id="UP001474181"/>
    </source>
</evidence>
<proteinExistence type="predicted"/>
<dbReference type="EMBL" id="JBEPEK010001258">
    <property type="protein sequence ID" value="MER7188461.1"/>
    <property type="molecule type" value="Genomic_DNA"/>
</dbReference>
<organism evidence="1 2">
    <name type="scientific">Streptomyces hyaluromycini</name>
    <dbReference type="NCBI Taxonomy" id="1377993"/>
    <lineage>
        <taxon>Bacteria</taxon>
        <taxon>Bacillati</taxon>
        <taxon>Actinomycetota</taxon>
        <taxon>Actinomycetes</taxon>
        <taxon>Kitasatosporales</taxon>
        <taxon>Streptomycetaceae</taxon>
        <taxon>Streptomyces</taxon>
    </lineage>
</organism>
<feature type="non-terminal residue" evidence="1">
    <location>
        <position position="1"/>
    </location>
</feature>
<name>A0ABV1XHE5_9ACTN</name>
<gene>
    <name evidence="1" type="ORF">ABT404_54935</name>
</gene>
<protein>
    <submittedName>
        <fullName evidence="1">Uncharacterized protein</fullName>
    </submittedName>
</protein>
<reference evidence="1 2" key="1">
    <citation type="submission" date="2024-06" db="EMBL/GenBank/DDBJ databases">
        <title>The Natural Products Discovery Center: Release of the First 8490 Sequenced Strains for Exploring Actinobacteria Biosynthetic Diversity.</title>
        <authorList>
            <person name="Kalkreuter E."/>
            <person name="Kautsar S.A."/>
            <person name="Yang D."/>
            <person name="Bader C.D."/>
            <person name="Teijaro C.N."/>
            <person name="Fluegel L."/>
            <person name="Davis C.M."/>
            <person name="Simpson J.R."/>
            <person name="Lauterbach L."/>
            <person name="Steele A.D."/>
            <person name="Gui C."/>
            <person name="Meng S."/>
            <person name="Li G."/>
            <person name="Viehrig K."/>
            <person name="Ye F."/>
            <person name="Su P."/>
            <person name="Kiefer A.F."/>
            <person name="Nichols A."/>
            <person name="Cepeda A.J."/>
            <person name="Yan W."/>
            <person name="Fan B."/>
            <person name="Jiang Y."/>
            <person name="Adhikari A."/>
            <person name="Zheng C.-J."/>
            <person name="Schuster L."/>
            <person name="Cowan T.M."/>
            <person name="Smanski M.J."/>
            <person name="Chevrette M.G."/>
            <person name="De Carvalho L.P.S."/>
            <person name="Shen B."/>
        </authorList>
    </citation>
    <scope>NUCLEOTIDE SEQUENCE [LARGE SCALE GENOMIC DNA]</scope>
    <source>
        <strain evidence="1 2">NPDC000234</strain>
    </source>
</reference>